<protein>
    <recommendedName>
        <fullName evidence="4">Zn(2)-C6 fungal-type domain-containing protein</fullName>
    </recommendedName>
</protein>
<organism evidence="2 3">
    <name type="scientific">Favolaschia claudopus</name>
    <dbReference type="NCBI Taxonomy" id="2862362"/>
    <lineage>
        <taxon>Eukaryota</taxon>
        <taxon>Fungi</taxon>
        <taxon>Dikarya</taxon>
        <taxon>Basidiomycota</taxon>
        <taxon>Agaricomycotina</taxon>
        <taxon>Agaricomycetes</taxon>
        <taxon>Agaricomycetidae</taxon>
        <taxon>Agaricales</taxon>
        <taxon>Marasmiineae</taxon>
        <taxon>Mycenaceae</taxon>
        <taxon>Favolaschia</taxon>
    </lineage>
</organism>
<accession>A0AAW0D286</accession>
<feature type="region of interest" description="Disordered" evidence="1">
    <location>
        <begin position="1"/>
        <end position="34"/>
    </location>
</feature>
<evidence type="ECO:0000256" key="1">
    <source>
        <dbReference type="SAM" id="MobiDB-lite"/>
    </source>
</evidence>
<evidence type="ECO:0000313" key="2">
    <source>
        <dbReference type="EMBL" id="KAK7044577.1"/>
    </source>
</evidence>
<gene>
    <name evidence="2" type="ORF">R3P38DRAFT_2879574</name>
</gene>
<feature type="compositionally biased region" description="Polar residues" evidence="1">
    <location>
        <begin position="15"/>
        <end position="28"/>
    </location>
</feature>
<dbReference type="AlphaFoldDB" id="A0AAW0D286"/>
<dbReference type="Proteomes" id="UP001362999">
    <property type="component" value="Unassembled WGS sequence"/>
</dbReference>
<dbReference type="EMBL" id="JAWWNJ010000011">
    <property type="protein sequence ID" value="KAK7044577.1"/>
    <property type="molecule type" value="Genomic_DNA"/>
</dbReference>
<name>A0AAW0D286_9AGAR</name>
<keyword evidence="3" id="KW-1185">Reference proteome</keyword>
<proteinExistence type="predicted"/>
<evidence type="ECO:0008006" key="4">
    <source>
        <dbReference type="Google" id="ProtNLM"/>
    </source>
</evidence>
<sequence>MNLGALLHPDIATPPQHTRNRTTTSNGPEHTPPESTVVAFWRRVAYLTTRTKCTDGRWIGSYEVRQWNKSNPESCSKCAYGRSVKKCDFEDDQVSCQPCRLAKTSCDRKTKFLFALTRRDFFPTMDAFLRVYNAQPPARCRSFQKSANKSLKKSLPYDATVMGRSTGEAPPPAVFSCSEGGEEENAAGFLERGPQVAREVPTKIRPDIPRDIRPVASLSQAEISMQRVVRDTIKEAFAEMEARREWRRRDVEADMEARFLQIEANLKRMVYDAVDEAILRLEGKIDQALLRAQRHERERTESVLQ</sequence>
<evidence type="ECO:0000313" key="3">
    <source>
        <dbReference type="Proteomes" id="UP001362999"/>
    </source>
</evidence>
<reference evidence="2 3" key="1">
    <citation type="journal article" date="2024" name="J Genomics">
        <title>Draft genome sequencing and assembly of Favolaschia claudopus CIRM-BRFM 2984 isolated from oak limbs.</title>
        <authorList>
            <person name="Navarro D."/>
            <person name="Drula E."/>
            <person name="Chaduli D."/>
            <person name="Cazenave R."/>
            <person name="Ahrendt S."/>
            <person name="Wang J."/>
            <person name="Lipzen A."/>
            <person name="Daum C."/>
            <person name="Barry K."/>
            <person name="Grigoriev I.V."/>
            <person name="Favel A."/>
            <person name="Rosso M.N."/>
            <person name="Martin F."/>
        </authorList>
    </citation>
    <scope>NUCLEOTIDE SEQUENCE [LARGE SCALE GENOMIC DNA]</scope>
    <source>
        <strain evidence="2 3">CIRM-BRFM 2984</strain>
    </source>
</reference>
<comment type="caution">
    <text evidence="2">The sequence shown here is derived from an EMBL/GenBank/DDBJ whole genome shotgun (WGS) entry which is preliminary data.</text>
</comment>